<dbReference type="Proteomes" id="UP000215914">
    <property type="component" value="Unassembled WGS sequence"/>
</dbReference>
<dbReference type="EMBL" id="MNCJ02000327">
    <property type="protein sequence ID" value="KAF5776526.1"/>
    <property type="molecule type" value="Genomic_DNA"/>
</dbReference>
<organism evidence="1 2">
    <name type="scientific">Helianthus annuus</name>
    <name type="common">Common sunflower</name>
    <dbReference type="NCBI Taxonomy" id="4232"/>
    <lineage>
        <taxon>Eukaryota</taxon>
        <taxon>Viridiplantae</taxon>
        <taxon>Streptophyta</taxon>
        <taxon>Embryophyta</taxon>
        <taxon>Tracheophyta</taxon>
        <taxon>Spermatophyta</taxon>
        <taxon>Magnoliopsida</taxon>
        <taxon>eudicotyledons</taxon>
        <taxon>Gunneridae</taxon>
        <taxon>Pentapetalae</taxon>
        <taxon>asterids</taxon>
        <taxon>campanulids</taxon>
        <taxon>Asterales</taxon>
        <taxon>Asteraceae</taxon>
        <taxon>Asteroideae</taxon>
        <taxon>Heliantheae alliance</taxon>
        <taxon>Heliantheae</taxon>
        <taxon>Helianthus</taxon>
    </lineage>
</organism>
<reference evidence="1" key="1">
    <citation type="journal article" date="2017" name="Nature">
        <title>The sunflower genome provides insights into oil metabolism, flowering and Asterid evolution.</title>
        <authorList>
            <person name="Badouin H."/>
            <person name="Gouzy J."/>
            <person name="Grassa C.J."/>
            <person name="Murat F."/>
            <person name="Staton S.E."/>
            <person name="Cottret L."/>
            <person name="Lelandais-Briere C."/>
            <person name="Owens G.L."/>
            <person name="Carrere S."/>
            <person name="Mayjonade B."/>
            <person name="Legrand L."/>
            <person name="Gill N."/>
            <person name="Kane N.C."/>
            <person name="Bowers J.E."/>
            <person name="Hubner S."/>
            <person name="Bellec A."/>
            <person name="Berard A."/>
            <person name="Berges H."/>
            <person name="Blanchet N."/>
            <person name="Boniface M.C."/>
            <person name="Brunel D."/>
            <person name="Catrice O."/>
            <person name="Chaidir N."/>
            <person name="Claudel C."/>
            <person name="Donnadieu C."/>
            <person name="Faraut T."/>
            <person name="Fievet G."/>
            <person name="Helmstetter N."/>
            <person name="King M."/>
            <person name="Knapp S.J."/>
            <person name="Lai Z."/>
            <person name="Le Paslier M.C."/>
            <person name="Lippi Y."/>
            <person name="Lorenzon L."/>
            <person name="Mandel J.R."/>
            <person name="Marage G."/>
            <person name="Marchand G."/>
            <person name="Marquand E."/>
            <person name="Bret-Mestries E."/>
            <person name="Morien E."/>
            <person name="Nambeesan S."/>
            <person name="Nguyen T."/>
            <person name="Pegot-Espagnet P."/>
            <person name="Pouilly N."/>
            <person name="Raftis F."/>
            <person name="Sallet E."/>
            <person name="Schiex T."/>
            <person name="Thomas J."/>
            <person name="Vandecasteele C."/>
            <person name="Vares D."/>
            <person name="Vear F."/>
            <person name="Vautrin S."/>
            <person name="Crespi M."/>
            <person name="Mangin B."/>
            <person name="Burke J.M."/>
            <person name="Salse J."/>
            <person name="Munos S."/>
            <person name="Vincourt P."/>
            <person name="Rieseberg L.H."/>
            <person name="Langlade N.B."/>
        </authorList>
    </citation>
    <scope>NUCLEOTIDE SEQUENCE</scope>
    <source>
        <tissue evidence="1">Leaves</tissue>
    </source>
</reference>
<evidence type="ECO:0000313" key="1">
    <source>
        <dbReference type="EMBL" id="KAF5776526.1"/>
    </source>
</evidence>
<accession>A0A9K3EPN9</accession>
<evidence type="ECO:0000313" key="2">
    <source>
        <dbReference type="Proteomes" id="UP000215914"/>
    </source>
</evidence>
<sequence>MEYTTTKTDSSAFEMIQYLCEKQRVRRNVAGVINAGRQHLKLRRRSKLSEIIQTRIRFGLNEQNSFTITINNNPTTLISSQPPSHRIKRHEHIRKRLFHNIRVEKVGRPVRPVEVNG</sequence>
<dbReference type="Gramene" id="mRNA:HanXRQr2_Chr12g0525221">
    <property type="protein sequence ID" value="mRNA:HanXRQr2_Chr12g0525221"/>
    <property type="gene ID" value="HanXRQr2_Chr12g0525221"/>
</dbReference>
<comment type="caution">
    <text evidence="1">The sequence shown here is derived from an EMBL/GenBank/DDBJ whole genome shotgun (WGS) entry which is preliminary data.</text>
</comment>
<proteinExistence type="predicted"/>
<name>A0A9K3EPN9_HELAN</name>
<gene>
    <name evidence="1" type="ORF">HanXRQr2_Chr12g0525221</name>
</gene>
<keyword evidence="2" id="KW-1185">Reference proteome</keyword>
<dbReference type="AlphaFoldDB" id="A0A9K3EPN9"/>
<reference evidence="1" key="2">
    <citation type="submission" date="2020-06" db="EMBL/GenBank/DDBJ databases">
        <title>Helianthus annuus Genome sequencing and assembly Release 2.</title>
        <authorList>
            <person name="Gouzy J."/>
            <person name="Langlade N."/>
            <person name="Munos S."/>
        </authorList>
    </citation>
    <scope>NUCLEOTIDE SEQUENCE</scope>
    <source>
        <tissue evidence="1">Leaves</tissue>
    </source>
</reference>
<protein>
    <submittedName>
        <fullName evidence="1">Uncharacterized protein</fullName>
    </submittedName>
</protein>